<dbReference type="AlphaFoldDB" id="A0AAD4DWJ1"/>
<feature type="compositionally biased region" description="Basic residues" evidence="1">
    <location>
        <begin position="1"/>
        <end position="11"/>
    </location>
</feature>
<feature type="non-terminal residue" evidence="2">
    <location>
        <position position="389"/>
    </location>
</feature>
<dbReference type="RefSeq" id="XP_041219760.1">
    <property type="nucleotide sequence ID" value="XM_041377574.1"/>
</dbReference>
<dbReference type="Proteomes" id="UP001195769">
    <property type="component" value="Unassembled WGS sequence"/>
</dbReference>
<feature type="region of interest" description="Disordered" evidence="1">
    <location>
        <begin position="1"/>
        <end position="93"/>
    </location>
</feature>
<evidence type="ECO:0000256" key="1">
    <source>
        <dbReference type="SAM" id="MobiDB-lite"/>
    </source>
</evidence>
<reference evidence="2" key="1">
    <citation type="journal article" date="2020" name="New Phytol.">
        <title>Comparative genomics reveals dynamic genome evolution in host specialist ectomycorrhizal fungi.</title>
        <authorList>
            <person name="Lofgren L.A."/>
            <person name="Nguyen N.H."/>
            <person name="Vilgalys R."/>
            <person name="Ruytinx J."/>
            <person name="Liao H.L."/>
            <person name="Branco S."/>
            <person name="Kuo A."/>
            <person name="LaButti K."/>
            <person name="Lipzen A."/>
            <person name="Andreopoulos W."/>
            <person name="Pangilinan J."/>
            <person name="Riley R."/>
            <person name="Hundley H."/>
            <person name="Na H."/>
            <person name="Barry K."/>
            <person name="Grigoriev I.V."/>
            <person name="Stajich J.E."/>
            <person name="Kennedy P.G."/>
        </authorList>
    </citation>
    <scope>NUCLEOTIDE SEQUENCE</scope>
    <source>
        <strain evidence="2">FC203</strain>
    </source>
</reference>
<protein>
    <submittedName>
        <fullName evidence="2">Uncharacterized protein</fullName>
    </submittedName>
</protein>
<evidence type="ECO:0000313" key="3">
    <source>
        <dbReference type="Proteomes" id="UP001195769"/>
    </source>
</evidence>
<gene>
    <name evidence="2" type="ORF">F5891DRAFT_985299</name>
</gene>
<feature type="compositionally biased region" description="Basic and acidic residues" evidence="1">
    <location>
        <begin position="48"/>
        <end position="58"/>
    </location>
</feature>
<dbReference type="EMBL" id="JABBWK010000084">
    <property type="protein sequence ID" value="KAG1894184.1"/>
    <property type="molecule type" value="Genomic_DNA"/>
</dbReference>
<dbReference type="GeneID" id="64671872"/>
<sequence>MKSTWKNRKWKAVLSNSESETSESETEPKRTSKKKPPAPSKSKHARRNTIDEVVHESEASEEEEIEPFVEDAEDEEESNGLQEQHHTPLPDVLKTNKQSTTDLLTVFSDRCTVKFCQTNGNVETSKGRWCNVCKDDKDFVAKHGKRKAFHVGMKLQANRKKQAKDIQQDLGQMFQKSQNKEYSREDVLRTVAEFVVCNDQSLVVADKPAFENCLVAMWPNAILADIPSTHDVSAYIHKAFIEFIKGLKVQMQATTTGLISTTTDLWSVDQTKAAFLGLTAHWIEANASSIWTLFSQVTAFRDCMSVQELPMGNQASNNDTTCDIIKSLLHRRHIYNFNATRQCLPCLATCCGAYTAIKIQSSGQRIEYFETLQVKCGIPIPLKIPLHSN</sequence>
<proteinExistence type="predicted"/>
<feature type="compositionally biased region" description="Basic residues" evidence="1">
    <location>
        <begin position="31"/>
        <end position="47"/>
    </location>
</feature>
<feature type="compositionally biased region" description="Acidic residues" evidence="1">
    <location>
        <begin position="59"/>
        <end position="78"/>
    </location>
</feature>
<accession>A0AAD4DWJ1</accession>
<name>A0AAD4DWJ1_9AGAM</name>
<organism evidence="2 3">
    <name type="scientific">Suillus fuscotomentosus</name>
    <dbReference type="NCBI Taxonomy" id="1912939"/>
    <lineage>
        <taxon>Eukaryota</taxon>
        <taxon>Fungi</taxon>
        <taxon>Dikarya</taxon>
        <taxon>Basidiomycota</taxon>
        <taxon>Agaricomycotina</taxon>
        <taxon>Agaricomycetes</taxon>
        <taxon>Agaricomycetidae</taxon>
        <taxon>Boletales</taxon>
        <taxon>Suillineae</taxon>
        <taxon>Suillaceae</taxon>
        <taxon>Suillus</taxon>
    </lineage>
</organism>
<keyword evidence="3" id="KW-1185">Reference proteome</keyword>
<evidence type="ECO:0000313" key="2">
    <source>
        <dbReference type="EMBL" id="KAG1894184.1"/>
    </source>
</evidence>
<comment type="caution">
    <text evidence="2">The sequence shown here is derived from an EMBL/GenBank/DDBJ whole genome shotgun (WGS) entry which is preliminary data.</text>
</comment>